<proteinExistence type="predicted"/>
<keyword evidence="3" id="KW-1185">Reference proteome</keyword>
<evidence type="ECO:0000313" key="2">
    <source>
        <dbReference type="EMBL" id="KAK6491287.1"/>
    </source>
</evidence>
<accession>A0ABR1A2G3</accession>
<evidence type="ECO:0000256" key="1">
    <source>
        <dbReference type="SAM" id="MobiDB-lite"/>
    </source>
</evidence>
<organism evidence="2 3">
    <name type="scientific">Huso huso</name>
    <name type="common">Beluga</name>
    <name type="synonym">Acipenser huso</name>
    <dbReference type="NCBI Taxonomy" id="61971"/>
    <lineage>
        <taxon>Eukaryota</taxon>
        <taxon>Metazoa</taxon>
        <taxon>Chordata</taxon>
        <taxon>Craniata</taxon>
        <taxon>Vertebrata</taxon>
        <taxon>Euteleostomi</taxon>
        <taxon>Actinopterygii</taxon>
        <taxon>Chondrostei</taxon>
        <taxon>Acipenseriformes</taxon>
        <taxon>Acipenseridae</taxon>
        <taxon>Huso</taxon>
    </lineage>
</organism>
<reference evidence="2 3" key="1">
    <citation type="submission" date="2021-05" db="EMBL/GenBank/DDBJ databases">
        <authorList>
            <person name="Zahm M."/>
            <person name="Klopp C."/>
            <person name="Cabau C."/>
            <person name="Kuhl H."/>
            <person name="Suciu R."/>
            <person name="Ciorpac M."/>
            <person name="Holostenco D."/>
            <person name="Gessner J."/>
            <person name="Wuertz S."/>
            <person name="Hohne C."/>
            <person name="Stock M."/>
            <person name="Gislard M."/>
            <person name="Lluch J."/>
            <person name="Milhes M."/>
            <person name="Lampietro C."/>
            <person name="Lopez Roques C."/>
            <person name="Donnadieu C."/>
            <person name="Du K."/>
            <person name="Schartl M."/>
            <person name="Guiguen Y."/>
        </authorList>
    </citation>
    <scope>NUCLEOTIDE SEQUENCE [LARGE SCALE GENOMIC DNA]</scope>
    <source>
        <strain evidence="2">Hh-F2</strain>
        <tissue evidence="2">Blood</tissue>
    </source>
</reference>
<feature type="region of interest" description="Disordered" evidence="1">
    <location>
        <begin position="32"/>
        <end position="78"/>
    </location>
</feature>
<feature type="non-terminal residue" evidence="2">
    <location>
        <position position="1"/>
    </location>
</feature>
<dbReference type="EMBL" id="JAHFZB010000003">
    <property type="protein sequence ID" value="KAK6491287.1"/>
    <property type="molecule type" value="Genomic_DNA"/>
</dbReference>
<protein>
    <submittedName>
        <fullName evidence="2">Uncharacterized protein</fullName>
    </submittedName>
</protein>
<gene>
    <name evidence="2" type="ORF">HHUSO_G3312</name>
</gene>
<feature type="compositionally biased region" description="Basic and acidic residues" evidence="1">
    <location>
        <begin position="198"/>
        <end position="207"/>
    </location>
</feature>
<name>A0ABR1A2G3_HUSHU</name>
<evidence type="ECO:0000313" key="3">
    <source>
        <dbReference type="Proteomes" id="UP001369086"/>
    </source>
</evidence>
<feature type="region of interest" description="Disordered" evidence="1">
    <location>
        <begin position="191"/>
        <end position="263"/>
    </location>
</feature>
<sequence>QNEELVTSQFKNTVSEVKPLVKNGKALKAHGFHLSNSHGDERPGQVTARPLFEGPALTEAMPIRSAPPPKESDDICPRRPLKLAPLELSSEVKEAQLQKIKGIQLEANMAAQKLATTINEPYPRKGKNRTKEDFDTSAGMFKSSHLKETPLAQTPLNTAGSIRAAPAPIIQNERNSILPCKPLVPKLAIAKSEAQGQRSRDSNRHCENPNLLHTSGRCHLRSRQGKGLEEDHGKSPNPDRLSVDNGKPFRGPHSTGVSGQKKH</sequence>
<dbReference type="Proteomes" id="UP001369086">
    <property type="component" value="Unassembled WGS sequence"/>
</dbReference>
<comment type="caution">
    <text evidence="2">The sequence shown here is derived from an EMBL/GenBank/DDBJ whole genome shotgun (WGS) entry which is preliminary data.</text>
</comment>